<feature type="coiled-coil region" evidence="2">
    <location>
        <begin position="136"/>
        <end position="163"/>
    </location>
</feature>
<evidence type="ECO:0000256" key="2">
    <source>
        <dbReference type="SAM" id="Coils"/>
    </source>
</evidence>
<evidence type="ECO:0000313" key="3">
    <source>
        <dbReference type="EMBL" id="ASN79999.1"/>
    </source>
</evidence>
<dbReference type="PANTHER" id="PTHR37298">
    <property type="entry name" value="UPF0111 PROTEIN YKAA"/>
    <property type="match status" value="1"/>
</dbReference>
<name>A0A221STM0_9DEIO</name>
<dbReference type="Proteomes" id="UP000259030">
    <property type="component" value="Chromosome"/>
</dbReference>
<accession>A0A221STM0</accession>
<dbReference type="OrthoDB" id="9797568at2"/>
<keyword evidence="4" id="KW-1185">Reference proteome</keyword>
<dbReference type="InterPro" id="IPR038078">
    <property type="entry name" value="PhoU-like_sf"/>
</dbReference>
<dbReference type="EMBL" id="CP021081">
    <property type="protein sequence ID" value="ASN79999.1"/>
    <property type="molecule type" value="Genomic_DNA"/>
</dbReference>
<dbReference type="RefSeq" id="WP_022800285.1">
    <property type="nucleotide sequence ID" value="NZ_ATTJ01000001.1"/>
</dbReference>
<evidence type="ECO:0000256" key="1">
    <source>
        <dbReference type="ARBA" id="ARBA00008591"/>
    </source>
</evidence>
<dbReference type="STRING" id="317577.GCA_000419625_00670"/>
<gene>
    <name evidence="3" type="ORF">DFI_02355</name>
</gene>
<dbReference type="InterPro" id="IPR018445">
    <property type="entry name" value="Put_Phosphate_transp_reg"/>
</dbReference>
<dbReference type="KEGG" id="dfc:DFI_02355"/>
<dbReference type="AlphaFoldDB" id="A0A221STM0"/>
<dbReference type="InterPro" id="IPR052912">
    <property type="entry name" value="UPF0111_domain"/>
</dbReference>
<comment type="similarity">
    <text evidence="1">Belongs to the UPF0111 family.</text>
</comment>
<evidence type="ECO:0000313" key="4">
    <source>
        <dbReference type="Proteomes" id="UP000259030"/>
    </source>
</evidence>
<keyword evidence="2" id="KW-0175">Coiled coil</keyword>
<dbReference type="Gene3D" id="1.20.58.220">
    <property type="entry name" value="Phosphate transport system protein phou homolog 2, domain 2"/>
    <property type="match status" value="1"/>
</dbReference>
<organism evidence="3 4">
    <name type="scientific">Deinococcus ficus</name>
    <dbReference type="NCBI Taxonomy" id="317577"/>
    <lineage>
        <taxon>Bacteria</taxon>
        <taxon>Thermotogati</taxon>
        <taxon>Deinococcota</taxon>
        <taxon>Deinococci</taxon>
        <taxon>Deinococcales</taxon>
        <taxon>Deinococcaceae</taxon>
        <taxon>Deinococcus</taxon>
    </lineage>
</organism>
<protein>
    <submittedName>
        <fullName evidence="3">Phosphate transport regulator</fullName>
    </submittedName>
</protein>
<proteinExistence type="inferred from homology"/>
<dbReference type="Pfam" id="PF01865">
    <property type="entry name" value="PhoU_div"/>
    <property type="match status" value="1"/>
</dbReference>
<dbReference type="PANTHER" id="PTHR37298:SF1">
    <property type="entry name" value="UPF0111 PROTEIN YKAA"/>
    <property type="match status" value="1"/>
</dbReference>
<reference evidence="3 4" key="1">
    <citation type="submission" date="2017-05" db="EMBL/GenBank/DDBJ databases">
        <title>The complete genome sequence of Deinococcus ficus isolated from the rhizosphere of the Ficus religiosa L. in Taiwan.</title>
        <authorList>
            <person name="Wu K.-M."/>
            <person name="Liao T.-L."/>
            <person name="Liu Y.-M."/>
            <person name="Young C.-C."/>
            <person name="Tsai S.-F."/>
        </authorList>
    </citation>
    <scope>NUCLEOTIDE SEQUENCE [LARGE SCALE GENOMIC DNA]</scope>
    <source>
        <strain evidence="3 4">CC-FR2-10</strain>
    </source>
</reference>
<sequence length="213" mass="23864">MVLSKFMPQNHKFSERFAAMARNAHATSQALVDLLENYTDVDAKVQRIQDLEHEGDRLSGEVTDLLAESFIVPFDREDIISLNGELDDLVDDMEEAAVKLSLYRLARPMPEMVQIARIAERQCALLAQGMPLIEDSHSKMGDLRRIEKEIRALEDEGDALADQVERTLYDGVQDVPAMIAAMRSGEIVRLLEDATDQAQRVVKTVASILLKNA</sequence>